<dbReference type="PANTHER" id="PTHR32089:SF112">
    <property type="entry name" value="LYSOZYME-LIKE PROTEIN-RELATED"/>
    <property type="match status" value="1"/>
</dbReference>
<protein>
    <submittedName>
        <fullName evidence="8">HAMP domain-containing protein</fullName>
    </submittedName>
</protein>
<dbReference type="SUPFAM" id="SSF58104">
    <property type="entry name" value="Methyl-accepting chemotaxis protein (MCP) signaling domain"/>
    <property type="match status" value="1"/>
</dbReference>
<gene>
    <name evidence="8" type="ORF">JFN90_14415</name>
</gene>
<feature type="transmembrane region" description="Helical" evidence="5">
    <location>
        <begin position="182"/>
        <end position="205"/>
    </location>
</feature>
<dbReference type="SMART" id="SM00283">
    <property type="entry name" value="MA"/>
    <property type="match status" value="1"/>
</dbReference>
<feature type="domain" description="Methyl-accepting transducer" evidence="6">
    <location>
        <begin position="263"/>
        <end position="499"/>
    </location>
</feature>
<keyword evidence="9" id="KW-1185">Reference proteome</keyword>
<dbReference type="SMART" id="SM00304">
    <property type="entry name" value="HAMP"/>
    <property type="match status" value="1"/>
</dbReference>
<dbReference type="Pfam" id="PF00672">
    <property type="entry name" value="HAMP"/>
    <property type="match status" value="1"/>
</dbReference>
<dbReference type="EMBL" id="JAEMHK010000010">
    <property type="protein sequence ID" value="MBJ6801325.1"/>
    <property type="molecule type" value="Genomic_DNA"/>
</dbReference>
<keyword evidence="5" id="KW-0812">Transmembrane</keyword>
<sequence>MSTIRAKMIVNLVVMLITIAVIVTLEFRTIAMLGTMQDESAQRSDAAVLAKEASMGGVALYRIIADAEINGDLEQTSKNWQAKKAEVLKSLRDAVANADTTEEKKLAAEVEVATTSVIRTFEEQMLPALKAGRGNTKEVKDLDNQIDAHLDKIEKAMDQVTDSLVKEMRQADKDFDAQRKKALALAVGIGIAGALLQGALGLVLLRAIMASVNAIRALLTSVSAGDLTCRATINSRDELAQTAGDFNEFVQELQGMVRQIAANSQQVVAESGRLSAGAEKIAAAAEQVAQQSTTVATAGEEMSATSGDIASNCLKASEGANLASATAQEGAQVVDRTVSAMADIATKVQESAQAVASLGERSDQIGAIIVTIDEIADQTNLLALNAAIEAARAGEQGRGFAVVADEVRALAERTSRATREIDDMIKAIQRETRGAVAVMEQGVEQVTAGTAEAAKSGDALRAILDQVHDVAMQVNQVATAAEEQTATTGEISGSMQQITLIVQQTASGANESAVAARELYRNAEQLQQMVEHFQV</sequence>
<keyword evidence="5" id="KW-1133">Transmembrane helix</keyword>
<feature type="domain" description="HAMP" evidence="7">
    <location>
        <begin position="206"/>
        <end position="258"/>
    </location>
</feature>
<dbReference type="Pfam" id="PF00015">
    <property type="entry name" value="MCPsignal"/>
    <property type="match status" value="1"/>
</dbReference>
<evidence type="ECO:0000256" key="5">
    <source>
        <dbReference type="SAM" id="Phobius"/>
    </source>
</evidence>
<comment type="caution">
    <text evidence="8">The sequence shown here is derived from an EMBL/GenBank/DDBJ whole genome shotgun (WGS) entry which is preliminary data.</text>
</comment>
<proteinExistence type="inferred from homology"/>
<evidence type="ECO:0000256" key="1">
    <source>
        <dbReference type="ARBA" id="ARBA00023224"/>
    </source>
</evidence>
<evidence type="ECO:0000259" key="7">
    <source>
        <dbReference type="PROSITE" id="PS50885"/>
    </source>
</evidence>
<dbReference type="InterPro" id="IPR003660">
    <property type="entry name" value="HAMP_dom"/>
</dbReference>
<keyword evidence="5" id="KW-0472">Membrane</keyword>
<evidence type="ECO:0000256" key="2">
    <source>
        <dbReference type="ARBA" id="ARBA00029447"/>
    </source>
</evidence>
<accession>A0ABS0YTR3</accession>
<keyword evidence="1 3" id="KW-0807">Transducer</keyword>
<evidence type="ECO:0000256" key="3">
    <source>
        <dbReference type="PROSITE-ProRule" id="PRU00284"/>
    </source>
</evidence>
<feature type="transmembrane region" description="Helical" evidence="5">
    <location>
        <begin position="6"/>
        <end position="27"/>
    </location>
</feature>
<organism evidence="8 9">
    <name type="scientific">Geomonas propionica</name>
    <dbReference type="NCBI Taxonomy" id="2798582"/>
    <lineage>
        <taxon>Bacteria</taxon>
        <taxon>Pseudomonadati</taxon>
        <taxon>Thermodesulfobacteriota</taxon>
        <taxon>Desulfuromonadia</taxon>
        <taxon>Geobacterales</taxon>
        <taxon>Geobacteraceae</taxon>
        <taxon>Geomonas</taxon>
    </lineage>
</organism>
<dbReference type="Proteomes" id="UP000641025">
    <property type="component" value="Unassembled WGS sequence"/>
</dbReference>
<feature type="coiled-coil region" evidence="4">
    <location>
        <begin position="139"/>
        <end position="170"/>
    </location>
</feature>
<dbReference type="Gene3D" id="1.10.287.950">
    <property type="entry name" value="Methyl-accepting chemotaxis protein"/>
    <property type="match status" value="1"/>
</dbReference>
<dbReference type="PANTHER" id="PTHR32089">
    <property type="entry name" value="METHYL-ACCEPTING CHEMOTAXIS PROTEIN MCPB"/>
    <property type="match status" value="1"/>
</dbReference>
<keyword evidence="4" id="KW-0175">Coiled coil</keyword>
<evidence type="ECO:0000313" key="8">
    <source>
        <dbReference type="EMBL" id="MBJ6801325.1"/>
    </source>
</evidence>
<reference evidence="8 9" key="1">
    <citation type="submission" date="2020-12" db="EMBL/GenBank/DDBJ databases">
        <title>Geomonas sp. Red259, isolated from paddy soil.</title>
        <authorList>
            <person name="Xu Z."/>
            <person name="Zhang Z."/>
            <person name="Masuda Y."/>
            <person name="Itoh H."/>
            <person name="Senoo K."/>
        </authorList>
    </citation>
    <scope>NUCLEOTIDE SEQUENCE [LARGE SCALE GENOMIC DNA]</scope>
    <source>
        <strain evidence="8 9">Red259</strain>
    </source>
</reference>
<evidence type="ECO:0000259" key="6">
    <source>
        <dbReference type="PROSITE" id="PS50111"/>
    </source>
</evidence>
<name>A0ABS0YTR3_9BACT</name>
<dbReference type="CDD" id="cd11386">
    <property type="entry name" value="MCP_signal"/>
    <property type="match status" value="1"/>
</dbReference>
<dbReference type="PROSITE" id="PS50885">
    <property type="entry name" value="HAMP"/>
    <property type="match status" value="1"/>
</dbReference>
<evidence type="ECO:0000313" key="9">
    <source>
        <dbReference type="Proteomes" id="UP000641025"/>
    </source>
</evidence>
<dbReference type="PROSITE" id="PS50111">
    <property type="entry name" value="CHEMOTAXIS_TRANSDUC_2"/>
    <property type="match status" value="1"/>
</dbReference>
<comment type="similarity">
    <text evidence="2">Belongs to the methyl-accepting chemotaxis (MCP) protein family.</text>
</comment>
<dbReference type="CDD" id="cd06225">
    <property type="entry name" value="HAMP"/>
    <property type="match status" value="1"/>
</dbReference>
<evidence type="ECO:0000256" key="4">
    <source>
        <dbReference type="SAM" id="Coils"/>
    </source>
</evidence>
<dbReference type="RefSeq" id="WP_199395816.1">
    <property type="nucleotide sequence ID" value="NZ_JAEMHK010000010.1"/>
</dbReference>
<dbReference type="InterPro" id="IPR004089">
    <property type="entry name" value="MCPsignal_dom"/>
</dbReference>